<protein>
    <submittedName>
        <fullName evidence="1">Uncharacterized protein</fullName>
    </submittedName>
</protein>
<evidence type="ECO:0000313" key="1">
    <source>
        <dbReference type="EMBL" id="MPN24286.1"/>
    </source>
</evidence>
<sequence length="150" mass="17197">MKLPLQSLPVPYDRTPERVRPYAGLFRYNVPPTLPREYPPAHSALQTNRQNKLPQIEWQRVAPPRRRMHGKPYQILHQAHPIAPVFVFCISFAWFECAGRVSACAKTRQVPPARTADSARRYAFECRANVLAVLAEGLQSRSEALETRFC</sequence>
<reference evidence="1" key="1">
    <citation type="submission" date="2019-08" db="EMBL/GenBank/DDBJ databases">
        <authorList>
            <person name="Kucharzyk K."/>
            <person name="Murdoch R.W."/>
            <person name="Higgins S."/>
            <person name="Loffler F."/>
        </authorList>
    </citation>
    <scope>NUCLEOTIDE SEQUENCE</scope>
</reference>
<organism evidence="1">
    <name type="scientific">bioreactor metagenome</name>
    <dbReference type="NCBI Taxonomy" id="1076179"/>
    <lineage>
        <taxon>unclassified sequences</taxon>
        <taxon>metagenomes</taxon>
        <taxon>ecological metagenomes</taxon>
    </lineage>
</organism>
<proteinExistence type="predicted"/>
<comment type="caution">
    <text evidence="1">The sequence shown here is derived from an EMBL/GenBank/DDBJ whole genome shotgun (WGS) entry which is preliminary data.</text>
</comment>
<accession>A0A645GDQ8</accession>
<dbReference type="AlphaFoldDB" id="A0A645GDQ8"/>
<dbReference type="EMBL" id="VSSQ01073093">
    <property type="protein sequence ID" value="MPN24286.1"/>
    <property type="molecule type" value="Genomic_DNA"/>
</dbReference>
<name>A0A645GDQ8_9ZZZZ</name>
<gene>
    <name evidence="1" type="ORF">SDC9_171681</name>
</gene>